<gene>
    <name evidence="3" type="ORF">ASPZODRAFT_126134</name>
</gene>
<evidence type="ECO:0000256" key="2">
    <source>
        <dbReference type="ARBA" id="ARBA00022840"/>
    </source>
</evidence>
<sequence length="601" mass="67931">MAILTFDLDTLPPPYQALHKVIVGVDYGTTFTGVSFVNTSQGANNIHVIRTWPGPAREQEETWKTPSRIAYRSENPSIGGGDVAWGYQVVPKMKAYTWTKLLLDPQSSHISQSRGRDPIEDGLMKIPAFKADARDVCTDYLAEIYKYTISYLERRLTREVLRETTLEFWFTTPAIWSDKARHDTYQAASRAGFDSRPMDEINMITEPEAAAISTLNSFSKSDSNPVNIGDGLLICDCGGGTVDIITYLVTHMQPNLEFEELLVGTGGKCGSTYIDRNFHKWMSAKFGSSFDKMKFEKKGPGSHFMKDFEAEKRDFGVSGTMDKTFEIDLVMPGMTDSENYNSEDGVVMFTSADMKSFFQPVTDEIKRLLKDQLRQLRHKSSVKIKTLILVGGFGDSPWLNDTLTVWCGEQGITLMCPENPQASVVKGAALRGLRSVRPKKRKCRLHYGFRSSLRFREGIDPESASYICEWYGDKHCTSRLDWVIGKGDSIGPDDESPLQGLYHVHNKGSSLDLELDLYTCAADTPPEWYDSPLCHHVGTIHYSFKESDLLRFEQKRNSSDRTMWRLEYKLGFDLLADMGRLKFKILGPDDKEIGETSIDYK</sequence>
<dbReference type="PANTHER" id="PTHR14187:SF81">
    <property type="entry name" value="HSP70 FAMILY PROTEIN (AFU_ORTHOLOGUE AFUA_4G14040)"/>
    <property type="match status" value="1"/>
</dbReference>
<dbReference type="OrthoDB" id="2963168at2759"/>
<dbReference type="PANTHER" id="PTHR14187">
    <property type="entry name" value="ALPHA KINASE/ELONGATION FACTOR 2 KINASE"/>
    <property type="match status" value="1"/>
</dbReference>
<dbReference type="GeneID" id="34607926"/>
<reference evidence="4" key="1">
    <citation type="journal article" date="2017" name="Genome Biol.">
        <title>Comparative genomics reveals high biological diversity and specific adaptations in the industrially and medically important fungal genus Aspergillus.</title>
        <authorList>
            <person name="de Vries R.P."/>
            <person name="Riley R."/>
            <person name="Wiebenga A."/>
            <person name="Aguilar-Osorio G."/>
            <person name="Amillis S."/>
            <person name="Uchima C.A."/>
            <person name="Anderluh G."/>
            <person name="Asadollahi M."/>
            <person name="Askin M."/>
            <person name="Barry K."/>
            <person name="Battaglia E."/>
            <person name="Bayram O."/>
            <person name="Benocci T."/>
            <person name="Braus-Stromeyer S.A."/>
            <person name="Caldana C."/>
            <person name="Canovas D."/>
            <person name="Cerqueira G.C."/>
            <person name="Chen F."/>
            <person name="Chen W."/>
            <person name="Choi C."/>
            <person name="Clum A."/>
            <person name="Dos Santos R.A."/>
            <person name="Damasio A.R."/>
            <person name="Diallinas G."/>
            <person name="Emri T."/>
            <person name="Fekete E."/>
            <person name="Flipphi M."/>
            <person name="Freyberg S."/>
            <person name="Gallo A."/>
            <person name="Gournas C."/>
            <person name="Habgood R."/>
            <person name="Hainaut M."/>
            <person name="Harispe M.L."/>
            <person name="Henrissat B."/>
            <person name="Hilden K.S."/>
            <person name="Hope R."/>
            <person name="Hossain A."/>
            <person name="Karabika E."/>
            <person name="Karaffa L."/>
            <person name="Karanyi Z."/>
            <person name="Krasevec N."/>
            <person name="Kuo A."/>
            <person name="Kusch H."/>
            <person name="LaButti K."/>
            <person name="Lagendijk E.L."/>
            <person name="Lapidus A."/>
            <person name="Levasseur A."/>
            <person name="Lindquist E."/>
            <person name="Lipzen A."/>
            <person name="Logrieco A.F."/>
            <person name="MacCabe A."/>
            <person name="Maekelae M.R."/>
            <person name="Malavazi I."/>
            <person name="Melin P."/>
            <person name="Meyer V."/>
            <person name="Mielnichuk N."/>
            <person name="Miskei M."/>
            <person name="Molnar A.P."/>
            <person name="Mule G."/>
            <person name="Ngan C.Y."/>
            <person name="Orejas M."/>
            <person name="Orosz E."/>
            <person name="Ouedraogo J.P."/>
            <person name="Overkamp K.M."/>
            <person name="Park H.-S."/>
            <person name="Perrone G."/>
            <person name="Piumi F."/>
            <person name="Punt P.J."/>
            <person name="Ram A.F."/>
            <person name="Ramon A."/>
            <person name="Rauscher S."/>
            <person name="Record E."/>
            <person name="Riano-Pachon D.M."/>
            <person name="Robert V."/>
            <person name="Roehrig J."/>
            <person name="Ruller R."/>
            <person name="Salamov A."/>
            <person name="Salih N.S."/>
            <person name="Samson R.A."/>
            <person name="Sandor E."/>
            <person name="Sanguinetti M."/>
            <person name="Schuetze T."/>
            <person name="Sepcic K."/>
            <person name="Shelest E."/>
            <person name="Sherlock G."/>
            <person name="Sophianopoulou V."/>
            <person name="Squina F.M."/>
            <person name="Sun H."/>
            <person name="Susca A."/>
            <person name="Todd R.B."/>
            <person name="Tsang A."/>
            <person name="Unkles S.E."/>
            <person name="van de Wiele N."/>
            <person name="van Rossen-Uffink D."/>
            <person name="Oliveira J.V."/>
            <person name="Vesth T.C."/>
            <person name="Visser J."/>
            <person name="Yu J.-H."/>
            <person name="Zhou M."/>
            <person name="Andersen M.R."/>
            <person name="Archer D.B."/>
            <person name="Baker S.E."/>
            <person name="Benoit I."/>
            <person name="Brakhage A.A."/>
            <person name="Braus G.H."/>
            <person name="Fischer R."/>
            <person name="Frisvad J.C."/>
            <person name="Goldman G.H."/>
            <person name="Houbraken J."/>
            <person name="Oakley B."/>
            <person name="Pocsi I."/>
            <person name="Scazzocchio C."/>
            <person name="Seiboth B."/>
            <person name="vanKuyk P.A."/>
            <person name="Wortman J."/>
            <person name="Dyer P.S."/>
            <person name="Grigoriev I.V."/>
        </authorList>
    </citation>
    <scope>NUCLEOTIDE SEQUENCE [LARGE SCALE GENOMIC DNA]</scope>
    <source>
        <strain evidence="4">CBS 506.65</strain>
    </source>
</reference>
<name>A0A1L9S4P9_9EURO</name>
<dbReference type="RefSeq" id="XP_022576603.1">
    <property type="nucleotide sequence ID" value="XM_022721461.1"/>
</dbReference>
<organism evidence="3 4">
    <name type="scientific">Penicilliopsis zonata CBS 506.65</name>
    <dbReference type="NCBI Taxonomy" id="1073090"/>
    <lineage>
        <taxon>Eukaryota</taxon>
        <taxon>Fungi</taxon>
        <taxon>Dikarya</taxon>
        <taxon>Ascomycota</taxon>
        <taxon>Pezizomycotina</taxon>
        <taxon>Eurotiomycetes</taxon>
        <taxon>Eurotiomycetidae</taxon>
        <taxon>Eurotiales</taxon>
        <taxon>Aspergillaceae</taxon>
        <taxon>Penicilliopsis</taxon>
    </lineage>
</organism>
<accession>A0A1L9S4P9</accession>
<keyword evidence="4" id="KW-1185">Reference proteome</keyword>
<evidence type="ECO:0000313" key="3">
    <source>
        <dbReference type="EMBL" id="OJJ42093.1"/>
    </source>
</evidence>
<dbReference type="Proteomes" id="UP000184188">
    <property type="component" value="Unassembled WGS sequence"/>
</dbReference>
<evidence type="ECO:0000313" key="4">
    <source>
        <dbReference type="Proteomes" id="UP000184188"/>
    </source>
</evidence>
<proteinExistence type="predicted"/>
<dbReference type="GO" id="GO:0005524">
    <property type="term" value="F:ATP binding"/>
    <property type="evidence" value="ECO:0007669"/>
    <property type="project" value="UniProtKB-KW"/>
</dbReference>
<dbReference type="SUPFAM" id="SSF53067">
    <property type="entry name" value="Actin-like ATPase domain"/>
    <property type="match status" value="2"/>
</dbReference>
<dbReference type="InterPro" id="IPR043129">
    <property type="entry name" value="ATPase_NBD"/>
</dbReference>
<dbReference type="STRING" id="1073090.A0A1L9S4P9"/>
<dbReference type="EMBL" id="KV878370">
    <property type="protein sequence ID" value="OJJ42093.1"/>
    <property type="molecule type" value="Genomic_DNA"/>
</dbReference>
<dbReference type="AlphaFoldDB" id="A0A1L9S4P9"/>
<keyword evidence="1" id="KW-0547">Nucleotide-binding</keyword>
<dbReference type="CDD" id="cd10170">
    <property type="entry name" value="ASKHA_NBD_HSP70"/>
    <property type="match status" value="1"/>
</dbReference>
<dbReference type="VEuPathDB" id="FungiDB:ASPZODRAFT_126134"/>
<dbReference type="GO" id="GO:0140662">
    <property type="term" value="F:ATP-dependent protein folding chaperone"/>
    <property type="evidence" value="ECO:0007669"/>
    <property type="project" value="InterPro"/>
</dbReference>
<evidence type="ECO:0000256" key="1">
    <source>
        <dbReference type="ARBA" id="ARBA00022741"/>
    </source>
</evidence>
<protein>
    <recommendedName>
        <fullName evidence="5">Actin-like ATPase domain-containing protein</fullName>
    </recommendedName>
</protein>
<keyword evidence="2" id="KW-0067">ATP-binding</keyword>
<dbReference type="Gene3D" id="3.90.640.10">
    <property type="entry name" value="Actin, Chain A, domain 4"/>
    <property type="match status" value="1"/>
</dbReference>
<dbReference type="Pfam" id="PF00012">
    <property type="entry name" value="HSP70"/>
    <property type="match status" value="1"/>
</dbReference>
<dbReference type="PRINTS" id="PR00301">
    <property type="entry name" value="HEATSHOCK70"/>
</dbReference>
<evidence type="ECO:0008006" key="5">
    <source>
        <dbReference type="Google" id="ProtNLM"/>
    </source>
</evidence>
<dbReference type="Gene3D" id="3.30.420.40">
    <property type="match status" value="2"/>
</dbReference>
<dbReference type="InterPro" id="IPR013126">
    <property type="entry name" value="Hsp_70_fam"/>
</dbReference>